<feature type="compositionally biased region" description="Basic and acidic residues" evidence="3">
    <location>
        <begin position="319"/>
        <end position="329"/>
    </location>
</feature>
<dbReference type="EMBL" id="KZ821762">
    <property type="protein sequence ID" value="PYH76270.1"/>
    <property type="molecule type" value="Genomic_DNA"/>
</dbReference>
<dbReference type="Pfam" id="PF24563">
    <property type="entry name" value="KH_Mug60-KHD4"/>
    <property type="match status" value="1"/>
</dbReference>
<protein>
    <recommendedName>
        <fullName evidence="4">K Homology domain-containing protein</fullName>
    </recommendedName>
</protein>
<sequence length="1787" mass="199427">MAAAQLSTSGSSAPTRLPTTNQEVQEYEKILKISDEIFSGTHPRLKVPQQFVRKTASRNPPASSTPSRVKPGGSQKASPKNQVPTAPSNAKPVNSQSGGAGGAPAGVTGASRIIPNPTSEIDPIFLTKSDDLVRAELQLQRQRVERALREQLEQKRQESRQKAALQDAKPDFDVSDVLVKAFEMVNPSPSVDGHGNGEPSDSFDDNSFYSSRAPDSPQQGEPQKPSPAPQSNSEELATEVPVENYSDELQRLEALNRTGSDQDMQDTYPVAGHRLPYDQRQPHYGEVDYASRKYPNHNQPSDAFEEPEYSPPAPGVAPMEREDNYEAQREYAGGTKRRAPEGRPVERARYARRSVSPGDEVRVVRNHITSPAAPQPSRVSPLAITKVSSVPQSRSEYAPERRASPDVPAYPLTSRKRRRLHEDRDRSRPSYKAQVPAVADEAYIKEEPVSPPPFADTPQTYRSRQLQERPVYIDIASPQYPPVIERREPPMREPGYEYEIYDAHADPGAQRTVSRLSVRRPMRDDQDLRRVASLQHQARQPEYAREYIDQASPHSLRTGSYAIVERPAPERVRYYDELPPPPARRYIPAGESPMSPRLREAYYEEEATGQMMAPPPRRIMVDEHGNQYYLPVSRAPRGEVYDDRAVTLRHASLRAASVVEDPLGGRRYVQDMPPPPAYRRITEYARPVPTERRPYAGAIPATVAAGPDDRNVYPPRSASVQVSEYATRRPPHYLEEAELPRERIVRMPSVRPPTGRYEEPREVIQRVESARPGGARDVSVYLDDGTRQPREYVERPMYVATRPLAREEPVRYYEGSVAANPERVVLEGAPRGDGLEIRPALVMHKISNFTGQARHGWERMTPTFGMSRPHTDMSSHSLRRPHGAPPMTPPTGIDPTVNLSFNVPFSSTLAGPDADDVLHASPGALQRWSFPEGTPEGTPVHQLPVHASNVEALRRLCRQITESSNGRVEAVVTSSEPKTVPSLQRRPQGLATNVCITGDGETVRKMRARVLNETPILLRCATVDVDVHLIIDGSTKNIRSSVLEHLDTLAAYTGTDIFLLNPKIRDNDSAVISSYGYASDNGLDQRFRVSIYGDMESAEHAKTRVLIMIDQILKRHVDAMKLELTMHTLVCGRTRKNIKLIEAATGTAIYFPPPFPRIFGYTPPGAHRRSEDEVYITGDTQEQIARAKQKLRELVMGVKIYVKDVIVNSNKIDNILLDRLDKVRKVMEMNGSYVHFPQLGIQRGVAGQFYSASWWIIMPDPSQGGIRAPSAADVRTMLSDICSNSGAEVSFDNLTFTINGSDDAVKAAMMVINQIPFVQRSQYQMRVKIELANEHKEFVSGKKNGKINKIMGQSNVQIIFDGFNEYNFYIDVCGNQYESTKNGLDLVEQEMPASISFHVPDQYHKRIIGIGGQHIQRIMKKYSVFVKFSNAMDRGGMGKEDDDIKVDNVICRTPARNAQSLDLVKQEIMDMVEKVDAEYVSERVVINRLYHRELLARISEIDELEKKWNCKIEFPSTELASDVVNISGPEYQVPQAVDALLGMVPESHELLFQSSAELRDFFKSPDFREDVCAKLKEQYEVDTNDAIDFLISRLVAHGLDATTVKGAIPRPKSDSFEESLPFFDSKLLQHAPAPLVTDSPTRPNFSDETSERGSIFERLRKPGSISSFSSFIGRKNHSASPGSFFKHASSNASKASLVSMESRDSGYRNPWNDSGVNLAEDDLPVLGSSHSHSSSNGWPARFDTKFPFGTAPGDMTPKHDPRASFDSGRPSTSNSTSGYPAPIGPPR</sequence>
<name>A0A319BXY5_9EURO</name>
<feature type="compositionally biased region" description="Polar residues" evidence="3">
    <location>
        <begin position="386"/>
        <end position="395"/>
    </location>
</feature>
<feature type="domain" description="K Homology" evidence="4">
    <location>
        <begin position="1478"/>
        <end position="1545"/>
    </location>
</feature>
<feature type="region of interest" description="Disordered" evidence="3">
    <location>
        <begin position="706"/>
        <end position="725"/>
    </location>
</feature>
<feature type="compositionally biased region" description="Basic and acidic residues" evidence="3">
    <location>
        <begin position="151"/>
        <end position="161"/>
    </location>
</feature>
<dbReference type="SUPFAM" id="SSF54791">
    <property type="entry name" value="Eukaryotic type KH-domain (KH-domain type I)"/>
    <property type="match status" value="3"/>
</dbReference>
<evidence type="ECO:0000259" key="4">
    <source>
        <dbReference type="SMART" id="SM00322"/>
    </source>
</evidence>
<dbReference type="Pfam" id="PF00013">
    <property type="entry name" value="KH_1"/>
    <property type="match status" value="2"/>
</dbReference>
<dbReference type="SMART" id="SM00322">
    <property type="entry name" value="KH"/>
    <property type="match status" value="3"/>
</dbReference>
<feature type="region of interest" description="Disordered" evidence="3">
    <location>
        <begin position="868"/>
        <end position="887"/>
    </location>
</feature>
<feature type="compositionally biased region" description="Polar residues" evidence="3">
    <location>
        <begin position="57"/>
        <end position="67"/>
    </location>
</feature>
<dbReference type="InterPro" id="IPR004088">
    <property type="entry name" value="KH_dom_type_1"/>
</dbReference>
<feature type="region of interest" description="Disordered" evidence="3">
    <location>
        <begin position="38"/>
        <end position="123"/>
    </location>
</feature>
<dbReference type="GeneID" id="37140406"/>
<feature type="compositionally biased region" description="Basic and acidic residues" evidence="3">
    <location>
        <begin position="338"/>
        <end position="349"/>
    </location>
</feature>
<dbReference type="PANTHER" id="PTHR10627">
    <property type="entry name" value="SCP160"/>
    <property type="match status" value="1"/>
</dbReference>
<proteinExistence type="predicted"/>
<dbReference type="GO" id="GO:0005737">
    <property type="term" value="C:cytoplasm"/>
    <property type="evidence" value="ECO:0007669"/>
    <property type="project" value="TreeGrafter"/>
</dbReference>
<feature type="region of interest" description="Disordered" evidence="3">
    <location>
        <begin position="151"/>
        <end position="172"/>
    </location>
</feature>
<feature type="domain" description="K Homology" evidence="4">
    <location>
        <begin position="1391"/>
        <end position="1473"/>
    </location>
</feature>
<evidence type="ECO:0000256" key="3">
    <source>
        <dbReference type="SAM" id="MobiDB-lite"/>
    </source>
</evidence>
<keyword evidence="2" id="KW-0694">RNA-binding</keyword>
<dbReference type="STRING" id="1448315.A0A319BXY5"/>
<feature type="compositionally biased region" description="Polar residues" evidence="3">
    <location>
        <begin position="1638"/>
        <end position="1647"/>
    </location>
</feature>
<feature type="compositionally biased region" description="Basic and acidic residues" evidence="3">
    <location>
        <begin position="275"/>
        <end position="291"/>
    </location>
</feature>
<feature type="region of interest" description="Disordered" evidence="3">
    <location>
        <begin position="1"/>
        <end position="23"/>
    </location>
</feature>
<evidence type="ECO:0000313" key="5">
    <source>
        <dbReference type="EMBL" id="PYH76270.1"/>
    </source>
</evidence>
<feature type="domain" description="K Homology" evidence="4">
    <location>
        <begin position="1114"/>
        <end position="1196"/>
    </location>
</feature>
<feature type="compositionally biased region" description="Polar residues" evidence="3">
    <location>
        <begin position="75"/>
        <end position="97"/>
    </location>
</feature>
<reference evidence="5 6" key="1">
    <citation type="submission" date="2016-12" db="EMBL/GenBank/DDBJ databases">
        <title>The genomes of Aspergillus section Nigri reveals drivers in fungal speciation.</title>
        <authorList>
            <consortium name="DOE Joint Genome Institute"/>
            <person name="Vesth T.C."/>
            <person name="Nybo J."/>
            <person name="Theobald S."/>
            <person name="Brandl J."/>
            <person name="Frisvad J.C."/>
            <person name="Nielsen K.F."/>
            <person name="Lyhne E.K."/>
            <person name="Kogle M.E."/>
            <person name="Kuo A."/>
            <person name="Riley R."/>
            <person name="Clum A."/>
            <person name="Nolan M."/>
            <person name="Lipzen A."/>
            <person name="Salamov A."/>
            <person name="Henrissat B."/>
            <person name="Wiebenga A."/>
            <person name="De Vries R.P."/>
            <person name="Grigoriev I.V."/>
            <person name="Mortensen U.H."/>
            <person name="Andersen M.R."/>
            <person name="Baker S.E."/>
        </authorList>
    </citation>
    <scope>NUCLEOTIDE SEQUENCE [LARGE SCALE GENOMIC DNA]</scope>
    <source>
        <strain evidence="5 6">CBS 121591</strain>
    </source>
</reference>
<feature type="compositionally biased region" description="Polar residues" evidence="3">
    <location>
        <begin position="1769"/>
        <end position="1778"/>
    </location>
</feature>
<dbReference type="VEuPathDB" id="FungiDB:BO82DRAFT_378967"/>
<organism evidence="5 6">
    <name type="scientific">Aspergillus uvarum CBS 121591</name>
    <dbReference type="NCBI Taxonomy" id="1448315"/>
    <lineage>
        <taxon>Eukaryota</taxon>
        <taxon>Fungi</taxon>
        <taxon>Dikarya</taxon>
        <taxon>Ascomycota</taxon>
        <taxon>Pezizomycotina</taxon>
        <taxon>Eurotiomycetes</taxon>
        <taxon>Eurotiomycetidae</taxon>
        <taxon>Eurotiales</taxon>
        <taxon>Aspergillaceae</taxon>
        <taxon>Aspergillus</taxon>
        <taxon>Aspergillus subgen. Circumdati</taxon>
    </lineage>
</organism>
<dbReference type="InterPro" id="IPR036612">
    <property type="entry name" value="KH_dom_type_1_sf"/>
</dbReference>
<feature type="region of interest" description="Disordered" evidence="3">
    <location>
        <begin position="1727"/>
        <end position="1787"/>
    </location>
</feature>
<dbReference type="CDD" id="cd22453">
    <property type="entry name" value="KH-I_MUG60_like"/>
    <property type="match status" value="1"/>
</dbReference>
<evidence type="ECO:0000313" key="6">
    <source>
        <dbReference type="Proteomes" id="UP000248340"/>
    </source>
</evidence>
<dbReference type="PANTHER" id="PTHR10627:SF76">
    <property type="entry name" value="KH DOMAIN-CONTAINING PROTEIN YLL032C"/>
    <property type="match status" value="1"/>
</dbReference>
<accession>A0A319BXY5</accession>
<dbReference type="Proteomes" id="UP000248340">
    <property type="component" value="Unassembled WGS sequence"/>
</dbReference>
<evidence type="ECO:0000256" key="1">
    <source>
        <dbReference type="ARBA" id="ARBA00022737"/>
    </source>
</evidence>
<keyword evidence="1" id="KW-0677">Repeat</keyword>
<dbReference type="OrthoDB" id="271862at2759"/>
<dbReference type="GO" id="GO:0003729">
    <property type="term" value="F:mRNA binding"/>
    <property type="evidence" value="ECO:0007669"/>
    <property type="project" value="TreeGrafter"/>
</dbReference>
<feature type="region of interest" description="Disordered" evidence="3">
    <location>
        <begin position="186"/>
        <end position="438"/>
    </location>
</feature>
<dbReference type="Gene3D" id="3.30.1370.10">
    <property type="entry name" value="K Homology domain, type 1"/>
    <property type="match status" value="3"/>
</dbReference>
<keyword evidence="6" id="KW-1185">Reference proteome</keyword>
<dbReference type="RefSeq" id="XP_025486470.1">
    <property type="nucleotide sequence ID" value="XM_025637664.1"/>
</dbReference>
<gene>
    <name evidence="5" type="ORF">BO82DRAFT_378967</name>
</gene>
<evidence type="ECO:0000256" key="2">
    <source>
        <dbReference type="PROSITE-ProRule" id="PRU00117"/>
    </source>
</evidence>
<feature type="region of interest" description="Disordered" evidence="3">
    <location>
        <begin position="1633"/>
        <end position="1653"/>
    </location>
</feature>
<dbReference type="InterPro" id="IPR004087">
    <property type="entry name" value="KH_dom"/>
</dbReference>
<dbReference type="InterPro" id="IPR056553">
    <property type="entry name" value="KH_Mug60-KHD4"/>
</dbReference>
<dbReference type="PROSITE" id="PS50084">
    <property type="entry name" value="KH_TYPE_1"/>
    <property type="match status" value="1"/>
</dbReference>